<dbReference type="Proteomes" id="UP000466535">
    <property type="component" value="Unassembled WGS sequence"/>
</dbReference>
<protein>
    <submittedName>
        <fullName evidence="1">CopG family transcriptional regulator</fullName>
    </submittedName>
</protein>
<organism evidence="1 2">
    <name type="scientific">Halovenus carboxidivorans</name>
    <dbReference type="NCBI Taxonomy" id="2692199"/>
    <lineage>
        <taxon>Archaea</taxon>
        <taxon>Methanobacteriati</taxon>
        <taxon>Methanobacteriota</taxon>
        <taxon>Stenosarchaea group</taxon>
        <taxon>Halobacteria</taxon>
        <taxon>Halobacteriales</taxon>
        <taxon>Haloarculaceae</taxon>
        <taxon>Halovenus</taxon>
    </lineage>
</organism>
<comment type="caution">
    <text evidence="1">The sequence shown here is derived from an EMBL/GenBank/DDBJ whole genome shotgun (WGS) entry which is preliminary data.</text>
</comment>
<reference evidence="1 2" key="1">
    <citation type="submission" date="2019-12" db="EMBL/GenBank/DDBJ databases">
        <title>Isolation and characterization of three novel carbon monoxide-oxidizing members of Halobacteria from salione crusts and soils.</title>
        <authorList>
            <person name="Myers M.R."/>
            <person name="King G.M."/>
        </authorList>
    </citation>
    <scope>NUCLEOTIDE SEQUENCE [LARGE SCALE GENOMIC DNA]</scope>
    <source>
        <strain evidence="1 2">WSH3</strain>
    </source>
</reference>
<evidence type="ECO:0000313" key="2">
    <source>
        <dbReference type="Proteomes" id="UP000466535"/>
    </source>
</evidence>
<dbReference type="AlphaFoldDB" id="A0A6B0T3F0"/>
<name>A0A6B0T3F0_9EURY</name>
<dbReference type="OrthoDB" id="262336at2157"/>
<proteinExistence type="predicted"/>
<dbReference type="EMBL" id="WUUT01000005">
    <property type="protein sequence ID" value="MXR52584.1"/>
    <property type="molecule type" value="Genomic_DNA"/>
</dbReference>
<keyword evidence="2" id="KW-1185">Reference proteome</keyword>
<accession>A0A6B0T3F0</accession>
<evidence type="ECO:0000313" key="1">
    <source>
        <dbReference type="EMBL" id="MXR52584.1"/>
    </source>
</evidence>
<gene>
    <name evidence="1" type="ORF">GRX03_13315</name>
</gene>
<sequence>MSASFSVVLSDDRAREVRRLARENDLHEKEVLEQLVDIGLAELEEGEPV</sequence>
<dbReference type="RefSeq" id="WP_159764713.1">
    <property type="nucleotide sequence ID" value="NZ_WUUT01000005.1"/>
</dbReference>